<dbReference type="NCBIfam" id="TIGR00481">
    <property type="entry name" value="YbhB/YbcL family Raf kinase inhibitor-like protein"/>
    <property type="match status" value="1"/>
</dbReference>
<keyword evidence="1" id="KW-0732">Signal</keyword>
<dbReference type="GO" id="GO:0004860">
    <property type="term" value="F:protein kinase inhibitor activity"/>
    <property type="evidence" value="ECO:0007669"/>
    <property type="project" value="UniProtKB-KW"/>
</dbReference>
<evidence type="ECO:0000313" key="2">
    <source>
        <dbReference type="EMBL" id="MBK1712871.1"/>
    </source>
</evidence>
<protein>
    <submittedName>
        <fullName evidence="2">Kinase inhibitor</fullName>
    </submittedName>
</protein>
<gene>
    <name evidence="2" type="ORF">CKO43_08770</name>
</gene>
<dbReference type="EMBL" id="NRRU01000026">
    <property type="protein sequence ID" value="MBK1712871.1"/>
    <property type="molecule type" value="Genomic_DNA"/>
</dbReference>
<reference evidence="2" key="2">
    <citation type="journal article" date="2020" name="Microorganisms">
        <title>Osmotic Adaptation and Compatible Solute Biosynthesis of Phototrophic Bacteria as Revealed from Genome Analyses.</title>
        <authorList>
            <person name="Imhoff J.F."/>
            <person name="Rahn T."/>
            <person name="Kunzel S."/>
            <person name="Keller A."/>
            <person name="Neulinger S.C."/>
        </authorList>
    </citation>
    <scope>NUCLEOTIDE SEQUENCE</scope>
    <source>
        <strain evidence="2">IM 151</strain>
    </source>
</reference>
<dbReference type="InterPro" id="IPR036610">
    <property type="entry name" value="PEBP-like_sf"/>
</dbReference>
<feature type="chain" id="PRO_5045442054" evidence="1">
    <location>
        <begin position="24"/>
        <end position="185"/>
    </location>
</feature>
<organism evidence="2 3">
    <name type="scientific">Rubrivivax gelatinosus</name>
    <name type="common">Rhodocyclus gelatinosus</name>
    <name type="synonym">Rhodopseudomonas gelatinosa</name>
    <dbReference type="NCBI Taxonomy" id="28068"/>
    <lineage>
        <taxon>Bacteria</taxon>
        <taxon>Pseudomonadati</taxon>
        <taxon>Pseudomonadota</taxon>
        <taxon>Betaproteobacteria</taxon>
        <taxon>Burkholderiales</taxon>
        <taxon>Sphaerotilaceae</taxon>
        <taxon>Rubrivivax</taxon>
    </lineage>
</organism>
<dbReference type="RefSeq" id="WP_200228742.1">
    <property type="nucleotide sequence ID" value="NZ_NRRT01000024.1"/>
</dbReference>
<name>A0ABS1DT39_RUBGE</name>
<evidence type="ECO:0000256" key="1">
    <source>
        <dbReference type="SAM" id="SignalP"/>
    </source>
</evidence>
<comment type="caution">
    <text evidence="2">The sequence shown here is derived from an EMBL/GenBank/DDBJ whole genome shotgun (WGS) entry which is preliminary data.</text>
</comment>
<sequence>MIPRLLSLALAPMCALAAAPALAADFSVQLPDMADGRVATAQFANMPAMGCTGANVSPRVVWRDVPAGTQSLVVTMYDPDAPTGSGWWHWVVANIPASTNELPSGAGNDASKLPAGAVQINTDAGRPGYGGPCPPVGQTHRYVITVTALKVARLDLPPFATPAMLSFMSMPHRLGQAVFTARGGR</sequence>
<accession>A0ABS1DT39</accession>
<dbReference type="SUPFAM" id="SSF49777">
    <property type="entry name" value="PEBP-like"/>
    <property type="match status" value="1"/>
</dbReference>
<dbReference type="InterPro" id="IPR008914">
    <property type="entry name" value="PEBP"/>
</dbReference>
<keyword evidence="2" id="KW-0649">Protein kinase inhibitor</keyword>
<reference evidence="2" key="1">
    <citation type="submission" date="2017-08" db="EMBL/GenBank/DDBJ databases">
        <authorList>
            <person name="Imhoff J.F."/>
            <person name="Rahn T."/>
            <person name="Kuenzel S."/>
            <person name="Neulinger S.C."/>
        </authorList>
    </citation>
    <scope>NUCLEOTIDE SEQUENCE</scope>
    <source>
        <strain evidence="2">IM 151</strain>
    </source>
</reference>
<keyword evidence="3" id="KW-1185">Reference proteome</keyword>
<dbReference type="CDD" id="cd00865">
    <property type="entry name" value="PEBP_bact_arch"/>
    <property type="match status" value="1"/>
</dbReference>
<proteinExistence type="predicted"/>
<dbReference type="Pfam" id="PF01161">
    <property type="entry name" value="PBP"/>
    <property type="match status" value="1"/>
</dbReference>
<dbReference type="PANTHER" id="PTHR30289">
    <property type="entry name" value="UNCHARACTERIZED PROTEIN YBCL-RELATED"/>
    <property type="match status" value="1"/>
</dbReference>
<dbReference type="Gene3D" id="3.90.280.10">
    <property type="entry name" value="PEBP-like"/>
    <property type="match status" value="1"/>
</dbReference>
<evidence type="ECO:0000313" key="3">
    <source>
        <dbReference type="Proteomes" id="UP001041814"/>
    </source>
</evidence>
<dbReference type="Proteomes" id="UP001041814">
    <property type="component" value="Unassembled WGS sequence"/>
</dbReference>
<feature type="signal peptide" evidence="1">
    <location>
        <begin position="1"/>
        <end position="23"/>
    </location>
</feature>
<dbReference type="PANTHER" id="PTHR30289:SF1">
    <property type="entry name" value="PEBP (PHOSPHATIDYLETHANOLAMINE-BINDING PROTEIN) FAMILY PROTEIN"/>
    <property type="match status" value="1"/>
</dbReference>
<dbReference type="InterPro" id="IPR005247">
    <property type="entry name" value="YbhB_YbcL/LppC-like"/>
</dbReference>